<name>A0ABD1UPW5_9LAMI</name>
<proteinExistence type="predicted"/>
<evidence type="ECO:0000313" key="2">
    <source>
        <dbReference type="Proteomes" id="UP001604336"/>
    </source>
</evidence>
<dbReference type="Proteomes" id="UP001604336">
    <property type="component" value="Unassembled WGS sequence"/>
</dbReference>
<organism evidence="1 2">
    <name type="scientific">Abeliophyllum distichum</name>
    <dbReference type="NCBI Taxonomy" id="126358"/>
    <lineage>
        <taxon>Eukaryota</taxon>
        <taxon>Viridiplantae</taxon>
        <taxon>Streptophyta</taxon>
        <taxon>Embryophyta</taxon>
        <taxon>Tracheophyta</taxon>
        <taxon>Spermatophyta</taxon>
        <taxon>Magnoliopsida</taxon>
        <taxon>eudicotyledons</taxon>
        <taxon>Gunneridae</taxon>
        <taxon>Pentapetalae</taxon>
        <taxon>asterids</taxon>
        <taxon>lamiids</taxon>
        <taxon>Lamiales</taxon>
        <taxon>Oleaceae</taxon>
        <taxon>Forsythieae</taxon>
        <taxon>Abeliophyllum</taxon>
    </lineage>
</organism>
<dbReference type="AlphaFoldDB" id="A0ABD1UPW5"/>
<reference evidence="2" key="1">
    <citation type="submission" date="2024-07" db="EMBL/GenBank/DDBJ databases">
        <title>Two chromosome-level genome assemblies of Korean endemic species Abeliophyllum distichum and Forsythia ovata (Oleaceae).</title>
        <authorList>
            <person name="Jang H."/>
        </authorList>
    </citation>
    <scope>NUCLEOTIDE SEQUENCE [LARGE SCALE GENOMIC DNA]</scope>
</reference>
<gene>
    <name evidence="1" type="ORF">Adt_11557</name>
</gene>
<protein>
    <submittedName>
        <fullName evidence="1">Uncharacterized protein</fullName>
    </submittedName>
</protein>
<dbReference type="EMBL" id="JBFOLK010000003">
    <property type="protein sequence ID" value="KAL2526503.1"/>
    <property type="molecule type" value="Genomic_DNA"/>
</dbReference>
<sequence length="202" mass="22893">MSVLVTAMMNRTCSHPFKISLSKNPPDTMHELLKKHDKYVDAEEVFFITKGMKAGKKKSKADEPPNVLCAYHTNPRGPAGKTPFKLSYGMEVVVPVLVVNPTLRMKVEQTSDDSTRVEIDLLEEVREKVTIKILSYKCKAAKYFDRWVKSRTFQPGDLVLRNCVAAGHPLSMLEPNWQAPSRSSKKSKDIYIVLKIWEGHGM</sequence>
<keyword evidence="2" id="KW-1185">Reference proteome</keyword>
<dbReference type="PANTHER" id="PTHR48475">
    <property type="entry name" value="RIBONUCLEASE H"/>
    <property type="match status" value="1"/>
</dbReference>
<dbReference type="PANTHER" id="PTHR48475:SF2">
    <property type="entry name" value="RIBONUCLEASE H"/>
    <property type="match status" value="1"/>
</dbReference>
<comment type="caution">
    <text evidence="1">The sequence shown here is derived from an EMBL/GenBank/DDBJ whole genome shotgun (WGS) entry which is preliminary data.</text>
</comment>
<evidence type="ECO:0000313" key="1">
    <source>
        <dbReference type="EMBL" id="KAL2526503.1"/>
    </source>
</evidence>
<accession>A0ABD1UPW5</accession>